<dbReference type="InterPro" id="IPR004821">
    <property type="entry name" value="Cyt_trans-like"/>
</dbReference>
<dbReference type="PIRSF" id="PIRSF004776">
    <property type="entry name" value="NadR_NMNAT/RNK"/>
    <property type="match status" value="1"/>
</dbReference>
<organism evidence="4 5">
    <name type="scientific">Hazenella coriacea</name>
    <dbReference type="NCBI Taxonomy" id="1179467"/>
    <lineage>
        <taxon>Bacteria</taxon>
        <taxon>Bacillati</taxon>
        <taxon>Bacillota</taxon>
        <taxon>Bacilli</taxon>
        <taxon>Bacillales</taxon>
        <taxon>Thermoactinomycetaceae</taxon>
        <taxon>Hazenella</taxon>
    </lineage>
</organism>
<dbReference type="Pfam" id="PF13521">
    <property type="entry name" value="AAA_28"/>
    <property type="match status" value="1"/>
</dbReference>
<dbReference type="InterPro" id="IPR014729">
    <property type="entry name" value="Rossmann-like_a/b/a_fold"/>
</dbReference>
<gene>
    <name evidence="4" type="ORF">EDD58_101225</name>
</gene>
<comment type="caution">
    <text evidence="4">The sequence shown here is derived from an EMBL/GenBank/DDBJ whole genome shotgun (WGS) entry which is preliminary data.</text>
</comment>
<dbReference type="PANTHER" id="PTHR37512:SF1">
    <property type="entry name" value="NADR_TTD14 AAA DOMAIN-CONTAINING PROTEIN"/>
    <property type="match status" value="1"/>
</dbReference>
<accession>A0A4R3LA41</accession>
<dbReference type="InterPro" id="IPR052735">
    <property type="entry name" value="NAD_biosynth-regulator"/>
</dbReference>
<dbReference type="GO" id="GO:0050262">
    <property type="term" value="F:ribosylnicotinamide kinase activity"/>
    <property type="evidence" value="ECO:0007669"/>
    <property type="project" value="InterPro"/>
</dbReference>
<evidence type="ECO:0000259" key="3">
    <source>
        <dbReference type="Pfam" id="PF13521"/>
    </source>
</evidence>
<dbReference type="Pfam" id="PF01467">
    <property type="entry name" value="CTP_transf_like"/>
    <property type="match status" value="1"/>
</dbReference>
<dbReference type="Gene3D" id="3.40.50.620">
    <property type="entry name" value="HUPs"/>
    <property type="match status" value="1"/>
</dbReference>
<feature type="domain" description="Cytidyltransferase-like" evidence="2">
    <location>
        <begin position="6"/>
        <end position="137"/>
    </location>
</feature>
<feature type="domain" description="NadR/Ttd14 AAA" evidence="3">
    <location>
        <begin position="157"/>
        <end position="315"/>
    </location>
</feature>
<dbReference type="Gene3D" id="3.40.50.300">
    <property type="entry name" value="P-loop containing nucleotide triphosphate hydrolases"/>
    <property type="match status" value="1"/>
</dbReference>
<dbReference type="OrthoDB" id="9802794at2"/>
<dbReference type="EMBL" id="SMAG01000001">
    <property type="protein sequence ID" value="TCS96589.1"/>
    <property type="molecule type" value="Genomic_DNA"/>
</dbReference>
<keyword evidence="5" id="KW-1185">Reference proteome</keyword>
<protein>
    <submittedName>
        <fullName evidence="4">HTH-type transcriptional repressor of NAD biosynthesis genes</fullName>
    </submittedName>
</protein>
<evidence type="ECO:0000313" key="5">
    <source>
        <dbReference type="Proteomes" id="UP000294937"/>
    </source>
</evidence>
<dbReference type="SUPFAM" id="SSF52374">
    <property type="entry name" value="Nucleotidylyl transferase"/>
    <property type="match status" value="1"/>
</dbReference>
<dbReference type="NCBIfam" id="TIGR00125">
    <property type="entry name" value="cyt_tran_rel"/>
    <property type="match status" value="1"/>
</dbReference>
<dbReference type="RefSeq" id="WP_131922990.1">
    <property type="nucleotide sequence ID" value="NZ_SMAG01000001.1"/>
</dbReference>
<sequence length="334" mass="39701">MKRGLVIGKFMPMHQGHVTLLEHASSHCDLLTIVVCSMDEEPISGEQRVTWIRQQCPHARIQWLHREMPQEPQDEHDDRFWDIWRKELKHLHPEKVHRVFGSEPYILRLAEEMDGAEPCIFDIKREQVPISGSAIRRSPYDYWEFIPKIVRPYYVKRVLITGPESCGKTTLAQRLAEIWNTTWTPEYAREYIDIELNQVMDHLTPEDLTVIAKRHYEQEHYAWLNGHHVTFSDTCAIETEVYANEFFGHVDPFIKSLIQPERYHLALLMKPDIPWEADPQRNLEDRRQEFYGKFKEKLEEYRIPYVEVGGLWEERIGNASVQIHQLMREINSCE</sequence>
<reference evidence="4 5" key="1">
    <citation type="submission" date="2019-03" db="EMBL/GenBank/DDBJ databases">
        <title>Genomic Encyclopedia of Type Strains, Phase IV (KMG-IV): sequencing the most valuable type-strain genomes for metagenomic binning, comparative biology and taxonomic classification.</title>
        <authorList>
            <person name="Goeker M."/>
        </authorList>
    </citation>
    <scope>NUCLEOTIDE SEQUENCE [LARGE SCALE GENOMIC DNA]</scope>
    <source>
        <strain evidence="4 5">DSM 45707</strain>
    </source>
</reference>
<feature type="binding site" evidence="1">
    <location>
        <begin position="71"/>
        <end position="84"/>
    </location>
    <ligand>
        <name>NAD(+)</name>
        <dbReference type="ChEBI" id="CHEBI:57540"/>
        <label>1</label>
    </ligand>
</feature>
<keyword evidence="1" id="KW-0547">Nucleotide-binding</keyword>
<evidence type="ECO:0000256" key="1">
    <source>
        <dbReference type="PIRSR" id="PIRSR004776-1"/>
    </source>
</evidence>
<proteinExistence type="predicted"/>
<name>A0A4R3LA41_9BACL</name>
<dbReference type="GO" id="GO:0000166">
    <property type="term" value="F:nucleotide binding"/>
    <property type="evidence" value="ECO:0007669"/>
    <property type="project" value="UniProtKB-KW"/>
</dbReference>
<dbReference type="GO" id="GO:0000309">
    <property type="term" value="F:nicotinamide-nucleotide adenylyltransferase activity"/>
    <property type="evidence" value="ECO:0007669"/>
    <property type="project" value="InterPro"/>
</dbReference>
<dbReference type="AlphaFoldDB" id="A0A4R3LA41"/>
<dbReference type="PANTHER" id="PTHR37512">
    <property type="entry name" value="TRIFUNCTIONAL NAD BIOSYNTHESIS/REGULATOR PROTEIN NADR"/>
    <property type="match status" value="1"/>
</dbReference>
<dbReference type="GO" id="GO:0009435">
    <property type="term" value="P:NAD+ biosynthetic process"/>
    <property type="evidence" value="ECO:0007669"/>
    <property type="project" value="InterPro"/>
</dbReference>
<evidence type="ECO:0000313" key="4">
    <source>
        <dbReference type="EMBL" id="TCS96589.1"/>
    </source>
</evidence>
<evidence type="ECO:0000259" key="2">
    <source>
        <dbReference type="Pfam" id="PF01467"/>
    </source>
</evidence>
<dbReference type="InterPro" id="IPR016429">
    <property type="entry name" value="NAD_NadR"/>
</dbReference>
<dbReference type="InterPro" id="IPR038727">
    <property type="entry name" value="NadR/Ttd14_AAA_dom"/>
</dbReference>
<dbReference type="Proteomes" id="UP000294937">
    <property type="component" value="Unassembled WGS sequence"/>
</dbReference>
<feature type="binding site" evidence="1">
    <location>
        <position position="14"/>
    </location>
    <ligand>
        <name>NAD(+)</name>
        <dbReference type="ChEBI" id="CHEBI:57540"/>
        <label>1</label>
    </ligand>
</feature>
<dbReference type="InterPro" id="IPR027417">
    <property type="entry name" value="P-loop_NTPase"/>
</dbReference>
<dbReference type="SUPFAM" id="SSF52540">
    <property type="entry name" value="P-loop containing nucleoside triphosphate hydrolases"/>
    <property type="match status" value="1"/>
</dbReference>